<dbReference type="STRING" id="39966.A0A369J8M7"/>
<feature type="active site" description="Nucleophile" evidence="11">
    <location>
        <position position="428"/>
    </location>
</feature>
<protein>
    <recommendedName>
        <fullName evidence="13">Glutathione hydrolase</fullName>
        <ecNumber evidence="13">2.3.2.2</ecNumber>
        <ecNumber evidence="13">3.4.19.13</ecNumber>
    </recommendedName>
    <alternativeName>
        <fullName evidence="13">Gamma-glutamyltransferase</fullName>
    </alternativeName>
    <alternativeName>
        <fullName evidence="13">Gamma-glutamyltranspeptidase</fullName>
    </alternativeName>
</protein>
<dbReference type="InterPro" id="IPR043138">
    <property type="entry name" value="GGT_lsub"/>
</dbReference>
<organism evidence="14 15">
    <name type="scientific">Hypsizygus marmoreus</name>
    <name type="common">White beech mushroom</name>
    <name type="synonym">Agaricus marmoreus</name>
    <dbReference type="NCBI Taxonomy" id="39966"/>
    <lineage>
        <taxon>Eukaryota</taxon>
        <taxon>Fungi</taxon>
        <taxon>Dikarya</taxon>
        <taxon>Basidiomycota</taxon>
        <taxon>Agaricomycotina</taxon>
        <taxon>Agaricomycetes</taxon>
        <taxon>Agaricomycetidae</taxon>
        <taxon>Agaricales</taxon>
        <taxon>Tricholomatineae</taxon>
        <taxon>Lyophyllaceae</taxon>
        <taxon>Hypsizygus</taxon>
    </lineage>
</organism>
<keyword evidence="15" id="KW-1185">Reference proteome</keyword>
<evidence type="ECO:0000256" key="2">
    <source>
        <dbReference type="ARBA" id="ARBA00001089"/>
    </source>
</evidence>
<dbReference type="GO" id="GO:0036374">
    <property type="term" value="F:glutathione hydrolase activity"/>
    <property type="evidence" value="ECO:0007669"/>
    <property type="project" value="UniProtKB-UniRule"/>
</dbReference>
<dbReference type="FunFam" id="3.60.20.40:FF:000001">
    <property type="entry name" value="Gamma-glutamyltranspeptidase 1"/>
    <property type="match status" value="1"/>
</dbReference>
<evidence type="ECO:0000256" key="7">
    <source>
        <dbReference type="ARBA" id="ARBA00022801"/>
    </source>
</evidence>
<proteinExistence type="inferred from homology"/>
<keyword evidence="8" id="KW-0325">Glycoprotein</keyword>
<comment type="catalytic activity">
    <reaction evidence="10 13">
        <text>an N-terminal (5-L-glutamyl)-[peptide] + an alpha-amino acid = 5-L-glutamyl amino acid + an N-terminal L-alpha-aminoacyl-[peptide]</text>
        <dbReference type="Rhea" id="RHEA:23904"/>
        <dbReference type="Rhea" id="RHEA-COMP:9780"/>
        <dbReference type="Rhea" id="RHEA-COMP:9795"/>
        <dbReference type="ChEBI" id="CHEBI:77644"/>
        <dbReference type="ChEBI" id="CHEBI:78597"/>
        <dbReference type="ChEBI" id="CHEBI:78599"/>
        <dbReference type="ChEBI" id="CHEBI:78608"/>
        <dbReference type="EC" id="2.3.2.2"/>
    </reaction>
</comment>
<comment type="catalytic activity">
    <reaction evidence="1 13">
        <text>an S-substituted glutathione + H2O = an S-substituted L-cysteinylglycine + L-glutamate</text>
        <dbReference type="Rhea" id="RHEA:59468"/>
        <dbReference type="ChEBI" id="CHEBI:15377"/>
        <dbReference type="ChEBI" id="CHEBI:29985"/>
        <dbReference type="ChEBI" id="CHEBI:90779"/>
        <dbReference type="ChEBI" id="CHEBI:143103"/>
        <dbReference type="EC" id="3.4.19.13"/>
    </reaction>
</comment>
<evidence type="ECO:0000256" key="10">
    <source>
        <dbReference type="ARBA" id="ARBA00047417"/>
    </source>
</evidence>
<feature type="binding site" evidence="12">
    <location>
        <begin position="446"/>
        <end position="448"/>
    </location>
    <ligand>
        <name>L-glutamate</name>
        <dbReference type="ChEBI" id="CHEBI:29985"/>
    </ligand>
</feature>
<dbReference type="EMBL" id="LUEZ02000122">
    <property type="protein sequence ID" value="RDB16957.1"/>
    <property type="molecule type" value="Genomic_DNA"/>
</dbReference>
<dbReference type="UniPathway" id="UPA00204"/>
<dbReference type="SUPFAM" id="SSF56235">
    <property type="entry name" value="N-terminal nucleophile aminohydrolases (Ntn hydrolases)"/>
    <property type="match status" value="1"/>
</dbReference>
<dbReference type="InterPro" id="IPR029055">
    <property type="entry name" value="Ntn_hydrolases_N"/>
</dbReference>
<feature type="binding site" evidence="12">
    <location>
        <begin position="498"/>
        <end position="499"/>
    </location>
    <ligand>
        <name>L-glutamate</name>
        <dbReference type="ChEBI" id="CHEBI:29985"/>
    </ligand>
</feature>
<evidence type="ECO:0000256" key="1">
    <source>
        <dbReference type="ARBA" id="ARBA00001049"/>
    </source>
</evidence>
<dbReference type="GO" id="GO:0000324">
    <property type="term" value="C:fungal-type vacuole"/>
    <property type="evidence" value="ECO:0007669"/>
    <property type="project" value="TreeGrafter"/>
</dbReference>
<evidence type="ECO:0000256" key="11">
    <source>
        <dbReference type="PIRSR" id="PIRSR600101-1"/>
    </source>
</evidence>
<comment type="similarity">
    <text evidence="4">Belongs to the gamma-glutamyltransferase family.</text>
</comment>
<dbReference type="FunFam" id="1.10.246.130:FF:000005">
    <property type="entry name" value="Gamma-glutamyltranspeptidase 1, putative"/>
    <property type="match status" value="1"/>
</dbReference>
<comment type="pathway">
    <text evidence="3 13">Sulfur metabolism; glutathione metabolism.</text>
</comment>
<evidence type="ECO:0000256" key="3">
    <source>
        <dbReference type="ARBA" id="ARBA00005115"/>
    </source>
</evidence>
<gene>
    <name evidence="14" type="primary">ggt1</name>
    <name evidence="14" type="ORF">Hypma_002586</name>
</gene>
<dbReference type="InterPro" id="IPR043137">
    <property type="entry name" value="GGT_ssub_C"/>
</dbReference>
<comment type="caution">
    <text evidence="14">The sequence shown here is derived from an EMBL/GenBank/DDBJ whole genome shotgun (WGS) entry which is preliminary data.</text>
</comment>
<feature type="binding site" evidence="12">
    <location>
        <position position="162"/>
    </location>
    <ligand>
        <name>L-glutamate</name>
        <dbReference type="ChEBI" id="CHEBI:29985"/>
    </ligand>
</feature>
<dbReference type="InParanoid" id="A0A369J8M7"/>
<dbReference type="Proteomes" id="UP000076154">
    <property type="component" value="Unassembled WGS sequence"/>
</dbReference>
<evidence type="ECO:0000256" key="9">
    <source>
        <dbReference type="ARBA" id="ARBA00023315"/>
    </source>
</evidence>
<evidence type="ECO:0000256" key="4">
    <source>
        <dbReference type="ARBA" id="ARBA00009381"/>
    </source>
</evidence>
<dbReference type="FunCoup" id="A0A369J8M7">
    <property type="interactions" value="96"/>
</dbReference>
<keyword evidence="5" id="KW-0645">Protease</keyword>
<dbReference type="NCBIfam" id="TIGR00066">
    <property type="entry name" value="g_glut_trans"/>
    <property type="match status" value="1"/>
</dbReference>
<dbReference type="OrthoDB" id="1081007at2759"/>
<keyword evidence="6 13" id="KW-0808">Transferase</keyword>
<feature type="binding site" evidence="12">
    <location>
        <position position="470"/>
    </location>
    <ligand>
        <name>L-glutamate</name>
        <dbReference type="ChEBI" id="CHEBI:29985"/>
    </ligand>
</feature>
<dbReference type="EC" id="3.4.19.13" evidence="13"/>
<evidence type="ECO:0000256" key="5">
    <source>
        <dbReference type="ARBA" id="ARBA00022670"/>
    </source>
</evidence>
<comment type="function">
    <text evidence="13">Cleaves the gamma-glutamyl peptide bond of glutathione and glutathione conjugates.</text>
</comment>
<dbReference type="Gene3D" id="3.60.20.40">
    <property type="match status" value="1"/>
</dbReference>
<evidence type="ECO:0000313" key="14">
    <source>
        <dbReference type="EMBL" id="RDB16957.1"/>
    </source>
</evidence>
<reference evidence="14" key="1">
    <citation type="submission" date="2018-04" db="EMBL/GenBank/DDBJ databases">
        <title>Whole genome sequencing of Hypsizygus marmoreus.</title>
        <authorList>
            <person name="Choi I.-G."/>
            <person name="Min B."/>
            <person name="Kim J.-G."/>
            <person name="Kim S."/>
            <person name="Oh Y.-L."/>
            <person name="Kong W.-S."/>
            <person name="Park H."/>
            <person name="Jeong J."/>
            <person name="Song E.-S."/>
        </authorList>
    </citation>
    <scope>NUCLEOTIDE SEQUENCE [LARGE SCALE GENOMIC DNA]</scope>
    <source>
        <strain evidence="14">51987-8</strain>
    </source>
</reference>
<dbReference type="GO" id="GO:0005886">
    <property type="term" value="C:plasma membrane"/>
    <property type="evidence" value="ECO:0007669"/>
    <property type="project" value="TreeGrafter"/>
</dbReference>
<dbReference type="Gene3D" id="1.10.246.130">
    <property type="match status" value="1"/>
</dbReference>
<name>A0A369J8M7_HYPMA</name>
<dbReference type="GO" id="GO:0006508">
    <property type="term" value="P:proteolysis"/>
    <property type="evidence" value="ECO:0007669"/>
    <property type="project" value="UniProtKB-KW"/>
</dbReference>
<evidence type="ECO:0000313" key="15">
    <source>
        <dbReference type="Proteomes" id="UP000076154"/>
    </source>
</evidence>
<dbReference type="GO" id="GO:0006751">
    <property type="term" value="P:glutathione catabolic process"/>
    <property type="evidence" value="ECO:0007669"/>
    <property type="project" value="UniProtKB-UniRule"/>
</dbReference>
<keyword evidence="7 13" id="KW-0378">Hydrolase</keyword>
<feature type="binding site" evidence="12">
    <location>
        <position position="521"/>
    </location>
    <ligand>
        <name>L-glutamate</name>
        <dbReference type="ChEBI" id="CHEBI:29985"/>
    </ligand>
</feature>
<evidence type="ECO:0000256" key="13">
    <source>
        <dbReference type="RuleBase" id="RU368068"/>
    </source>
</evidence>
<evidence type="ECO:0000256" key="8">
    <source>
        <dbReference type="ARBA" id="ARBA00023180"/>
    </source>
</evidence>
<dbReference type="PANTHER" id="PTHR11686">
    <property type="entry name" value="GAMMA GLUTAMYL TRANSPEPTIDASE"/>
    <property type="match status" value="1"/>
</dbReference>
<dbReference type="PRINTS" id="PR01210">
    <property type="entry name" value="GGTRANSPTASE"/>
</dbReference>
<dbReference type="EC" id="2.3.2.2" evidence="13"/>
<dbReference type="Pfam" id="PF01019">
    <property type="entry name" value="G_glu_transpept"/>
    <property type="match status" value="1"/>
</dbReference>
<comment type="catalytic activity">
    <reaction evidence="2 13">
        <text>glutathione + H2O = L-cysteinylglycine + L-glutamate</text>
        <dbReference type="Rhea" id="RHEA:28807"/>
        <dbReference type="ChEBI" id="CHEBI:15377"/>
        <dbReference type="ChEBI" id="CHEBI:29985"/>
        <dbReference type="ChEBI" id="CHEBI:57925"/>
        <dbReference type="ChEBI" id="CHEBI:61694"/>
        <dbReference type="EC" id="3.4.19.13"/>
    </reaction>
</comment>
<keyword evidence="9 13" id="KW-0012">Acyltransferase</keyword>
<dbReference type="InterPro" id="IPR000101">
    <property type="entry name" value="GGT_peptidase"/>
</dbReference>
<accession>A0A369J8M7</accession>
<dbReference type="AlphaFoldDB" id="A0A369J8M7"/>
<evidence type="ECO:0000256" key="6">
    <source>
        <dbReference type="ARBA" id="ARBA00022679"/>
    </source>
</evidence>
<evidence type="ECO:0000256" key="12">
    <source>
        <dbReference type="PIRSR" id="PIRSR600101-2"/>
    </source>
</evidence>
<dbReference type="GO" id="GO:0103068">
    <property type="term" value="F:leukotriene C4 gamma-glutamyl transferase activity"/>
    <property type="evidence" value="ECO:0007669"/>
    <property type="project" value="UniProtKB-EC"/>
</dbReference>
<dbReference type="PANTHER" id="PTHR11686:SF9">
    <property type="entry name" value="RE13973P"/>
    <property type="match status" value="1"/>
</dbReference>
<sequence>MDSPSKREYLSELHPLVVDAKLPLYVTSYGTESPRNPRRSARTALLLISAALFSWLFFWPNNSRHYSDNWSASSHTQSYQNPAYLIEAKNGAVAAENKRCSAIGVDILKEGGNAVDAAVGAVFCTGVVNMFSSGIGGGGFMTVRIPPPTPGGSSEVYTIDFREVAPALANASMYVQHPKQSRYGGLSVGVPGELRGLEQAHRRWGKLPWPRLVSPSIKLAKGWEVDRELGRRIPWYPELMLNNPDWSSIFAPKGVFLREGEIIRRTNLARTLEVISKEGADALYKGPIADSIVRKVRATGGILSHADLEGYSVKVARALEGTYRGRKVYTSHAPTSGPVLVHMLNLLEKYDIAERNSLTIHRVIEILKFGFASRTKICDPTFNNNTARINAIPTKAFADLISSNITDDRTHPPEYYNPEYDIKIDHGTSHTSVVDKDGMAVALTSTVNLIFGSQVLDPETGIILNDEMDDFSTPGLPNGFGLWPSPYNYPEPGKRPLSSTVPTIIEHEDGSFFIAIGGSGGSRIFGAVFQVLLNLELGLDISAAIEFGRVHDQLYPLELDVDDVYPQEIIHALKGIGHNVTISDVNRVAAVVQAVVKTDGRIFAASDSRKNGIAAGY</sequence>